<feature type="repeat" description="ANK" evidence="11">
    <location>
        <begin position="365"/>
        <end position="397"/>
    </location>
</feature>
<evidence type="ECO:0000256" key="6">
    <source>
        <dbReference type="ARBA" id="ARBA00022737"/>
    </source>
</evidence>
<feature type="repeat" description="ANK" evidence="11">
    <location>
        <begin position="259"/>
        <end position="280"/>
    </location>
</feature>
<dbReference type="SUPFAM" id="SSF57850">
    <property type="entry name" value="RING/U-box"/>
    <property type="match status" value="1"/>
</dbReference>
<dbReference type="AlphaFoldDB" id="A0A5J9W3Z1"/>
<dbReference type="SUPFAM" id="SSF48403">
    <property type="entry name" value="Ankyrin repeat"/>
    <property type="match status" value="1"/>
</dbReference>
<dbReference type="Gramene" id="TVU42224">
    <property type="protein sequence ID" value="TVU42224"/>
    <property type="gene ID" value="EJB05_08617"/>
</dbReference>
<evidence type="ECO:0000259" key="14">
    <source>
        <dbReference type="PROSITE" id="PS50089"/>
    </source>
</evidence>
<evidence type="ECO:0000256" key="9">
    <source>
        <dbReference type="ARBA" id="ARBA00022833"/>
    </source>
</evidence>
<keyword evidence="8" id="KW-0833">Ubl conjugation pathway</keyword>
<dbReference type="InterPro" id="IPR051637">
    <property type="entry name" value="Ank_repeat_dom-contain_49"/>
</dbReference>
<feature type="repeat" description="ANK" evidence="11">
    <location>
        <begin position="322"/>
        <end position="354"/>
    </location>
</feature>
<evidence type="ECO:0000256" key="2">
    <source>
        <dbReference type="ARBA" id="ARBA00004906"/>
    </source>
</evidence>
<feature type="repeat" description="ANK" evidence="11">
    <location>
        <begin position="192"/>
        <end position="224"/>
    </location>
</feature>
<dbReference type="InterPro" id="IPR001841">
    <property type="entry name" value="Znf_RING"/>
</dbReference>
<feature type="domain" description="RING-type" evidence="14">
    <location>
        <begin position="463"/>
        <end position="513"/>
    </location>
</feature>
<dbReference type="Gene3D" id="1.25.40.20">
    <property type="entry name" value="Ankyrin repeat-containing domain"/>
    <property type="match status" value="2"/>
</dbReference>
<evidence type="ECO:0000256" key="5">
    <source>
        <dbReference type="ARBA" id="ARBA00022723"/>
    </source>
</evidence>
<keyword evidence="16" id="KW-1185">Reference proteome</keyword>
<evidence type="ECO:0000313" key="15">
    <source>
        <dbReference type="EMBL" id="TVU42224.1"/>
    </source>
</evidence>
<keyword evidence="5" id="KW-0479">Metal-binding</keyword>
<keyword evidence="4" id="KW-0808">Transferase</keyword>
<dbReference type="Gene3D" id="3.30.40.10">
    <property type="entry name" value="Zinc/RING finger domain, C3HC4 (zinc finger)"/>
    <property type="match status" value="1"/>
</dbReference>
<comment type="pathway">
    <text evidence="2">Protein modification; protein ubiquitination.</text>
</comment>
<evidence type="ECO:0000256" key="10">
    <source>
        <dbReference type="ARBA" id="ARBA00023043"/>
    </source>
</evidence>
<proteinExistence type="predicted"/>
<dbReference type="PROSITE" id="PS50089">
    <property type="entry name" value="ZF_RING_2"/>
    <property type="match status" value="1"/>
</dbReference>
<evidence type="ECO:0000256" key="8">
    <source>
        <dbReference type="ARBA" id="ARBA00022786"/>
    </source>
</evidence>
<dbReference type="InterPro" id="IPR013083">
    <property type="entry name" value="Znf_RING/FYVE/PHD"/>
</dbReference>
<reference evidence="15 16" key="1">
    <citation type="journal article" date="2019" name="Sci. Rep.">
        <title>A high-quality genome of Eragrostis curvula grass provides insights into Poaceae evolution and supports new strategies to enhance forage quality.</title>
        <authorList>
            <person name="Carballo J."/>
            <person name="Santos B.A.C.M."/>
            <person name="Zappacosta D."/>
            <person name="Garbus I."/>
            <person name="Selva J.P."/>
            <person name="Gallo C.A."/>
            <person name="Diaz A."/>
            <person name="Albertini E."/>
            <person name="Caccamo M."/>
            <person name="Echenique V."/>
        </authorList>
    </citation>
    <scope>NUCLEOTIDE SEQUENCE [LARGE SCALE GENOMIC DNA]</scope>
    <source>
        <strain evidence="16">cv. Victoria</strain>
        <tissue evidence="15">Leaf</tissue>
    </source>
</reference>
<comment type="catalytic activity">
    <reaction evidence="1">
        <text>S-ubiquitinyl-[E2 ubiquitin-conjugating enzyme]-L-cysteine + [acceptor protein]-L-lysine = [E2 ubiquitin-conjugating enzyme]-L-cysteine + N(6)-ubiquitinyl-[acceptor protein]-L-lysine.</text>
        <dbReference type="EC" id="2.3.2.27"/>
    </reaction>
</comment>
<dbReference type="InterPro" id="IPR036770">
    <property type="entry name" value="Ankyrin_rpt-contain_sf"/>
</dbReference>
<dbReference type="PROSITE" id="PS50297">
    <property type="entry name" value="ANK_REP_REGION"/>
    <property type="match status" value="5"/>
</dbReference>
<dbReference type="InterPro" id="IPR056760">
    <property type="entry name" value="RING_XB3-like"/>
</dbReference>
<dbReference type="PROSITE" id="PS00518">
    <property type="entry name" value="ZF_RING_1"/>
    <property type="match status" value="1"/>
</dbReference>
<keyword evidence="7 12" id="KW-0863">Zinc-finger</keyword>
<evidence type="ECO:0000256" key="12">
    <source>
        <dbReference type="PROSITE-ProRule" id="PRU00175"/>
    </source>
</evidence>
<evidence type="ECO:0000313" key="16">
    <source>
        <dbReference type="Proteomes" id="UP000324897"/>
    </source>
</evidence>
<dbReference type="GO" id="GO:0008270">
    <property type="term" value="F:zinc ion binding"/>
    <property type="evidence" value="ECO:0007669"/>
    <property type="project" value="UniProtKB-KW"/>
</dbReference>
<feature type="non-terminal residue" evidence="15">
    <location>
        <position position="1"/>
    </location>
</feature>
<gene>
    <name evidence="15" type="ORF">EJB05_08617</name>
</gene>
<dbReference type="PANTHER" id="PTHR24180:SF45">
    <property type="entry name" value="POLY [ADP-RIBOSE] POLYMERASE TANKYRASE"/>
    <property type="match status" value="1"/>
</dbReference>
<dbReference type="InterPro" id="IPR017907">
    <property type="entry name" value="Znf_RING_CS"/>
</dbReference>
<dbReference type="Pfam" id="PF12796">
    <property type="entry name" value="Ank_2"/>
    <property type="match status" value="2"/>
</dbReference>
<dbReference type="SMART" id="SM00184">
    <property type="entry name" value="RING"/>
    <property type="match status" value="1"/>
</dbReference>
<dbReference type="PANTHER" id="PTHR24180">
    <property type="entry name" value="CYCLIN-DEPENDENT KINASE INHIBITOR 2C-RELATED"/>
    <property type="match status" value="1"/>
</dbReference>
<dbReference type="Pfam" id="PF24921">
    <property type="entry name" value="RING_XB3-XBAT31"/>
    <property type="match status" value="1"/>
</dbReference>
<accession>A0A5J9W3Z1</accession>
<dbReference type="Proteomes" id="UP000324897">
    <property type="component" value="Unassembled WGS sequence"/>
</dbReference>
<comment type="caution">
    <text evidence="15">The sequence shown here is derived from an EMBL/GenBank/DDBJ whole genome shotgun (WGS) entry which is preliminary data.</text>
</comment>
<dbReference type="GO" id="GO:0061630">
    <property type="term" value="F:ubiquitin protein ligase activity"/>
    <property type="evidence" value="ECO:0007669"/>
    <property type="project" value="UniProtKB-EC"/>
</dbReference>
<dbReference type="OrthoDB" id="20872at2759"/>
<feature type="region of interest" description="Disordered" evidence="13">
    <location>
        <begin position="1"/>
        <end position="36"/>
    </location>
</feature>
<keyword evidence="6" id="KW-0677">Repeat</keyword>
<dbReference type="EC" id="2.3.2.27" evidence="3"/>
<evidence type="ECO:0000256" key="11">
    <source>
        <dbReference type="PROSITE-ProRule" id="PRU00023"/>
    </source>
</evidence>
<sequence length="625" mass="66987">RGREQSQPIRHAPNPAPRLCGSASAEKPKKGASRVPCVELPSPRALSTARAPCPVSPLFFPPPSRPVQSRPLTGTASAASDPACAAFFGSSSAALSVRLSLPVLDELAAAAARRRRRPAFSSRRRLKILLPFSLYLRRARGTMGLLGMMGDSFGCSATGERLVSAARDGDIQEARALLELNPRLARYSTFGIRNSPLHYSAAKGHHEIVSLLIESGVNINLRNCRGQTALMQACLYGHWKVVQILVLFKANIHRRDCFSGATAIHFAALKGHTRCIRLLVADYVPSLPEFWNIMRGKSTDETKKDAFDAVALRRIINGKSDGGVTPLHLAALHGHAESVQLLLDLGASISEVTINDGSTIDLIGSGSTPLHYAASGGSAVCCQLLIAAGANMGALNSNGLTPLMVARSWHKSSVEGILSKQPEGRIRILPSPYLCLPLMSIVKIARECGWRKTSASSTCQDPCVICLEVECTVAAEGCGHEFCTKCALYLCSTTSSSTSIRGVPGSVSCPLCRHTIVSFMKLTSTTPIKELPWTSKSLALCAAGANTSSNCASSLHRQSDMRRLRSSSVELGCSSFRSIGSGKLSSIKLNCMGADEAIPCLVSCLRPDVPRSSSYRERIRRYSEF</sequence>
<keyword evidence="9" id="KW-0862">Zinc</keyword>
<protein>
    <recommendedName>
        <fullName evidence="3">RING-type E3 ubiquitin transferase</fullName>
        <ecNumber evidence="3">2.3.2.27</ecNumber>
    </recommendedName>
</protein>
<name>A0A5J9W3Z1_9POAL</name>
<keyword evidence="10 11" id="KW-0040">ANK repeat</keyword>
<dbReference type="InterPro" id="IPR002110">
    <property type="entry name" value="Ankyrin_rpt"/>
</dbReference>
<dbReference type="EMBL" id="RWGY01000005">
    <property type="protein sequence ID" value="TVU42224.1"/>
    <property type="molecule type" value="Genomic_DNA"/>
</dbReference>
<dbReference type="SMART" id="SM00248">
    <property type="entry name" value="ANK"/>
    <property type="match status" value="5"/>
</dbReference>
<organism evidence="15 16">
    <name type="scientific">Eragrostis curvula</name>
    <name type="common">weeping love grass</name>
    <dbReference type="NCBI Taxonomy" id="38414"/>
    <lineage>
        <taxon>Eukaryota</taxon>
        <taxon>Viridiplantae</taxon>
        <taxon>Streptophyta</taxon>
        <taxon>Embryophyta</taxon>
        <taxon>Tracheophyta</taxon>
        <taxon>Spermatophyta</taxon>
        <taxon>Magnoliopsida</taxon>
        <taxon>Liliopsida</taxon>
        <taxon>Poales</taxon>
        <taxon>Poaceae</taxon>
        <taxon>PACMAD clade</taxon>
        <taxon>Chloridoideae</taxon>
        <taxon>Eragrostideae</taxon>
        <taxon>Eragrostidinae</taxon>
        <taxon>Eragrostis</taxon>
    </lineage>
</organism>
<dbReference type="Pfam" id="PF00023">
    <property type="entry name" value="Ank"/>
    <property type="match status" value="2"/>
</dbReference>
<evidence type="ECO:0000256" key="4">
    <source>
        <dbReference type="ARBA" id="ARBA00022679"/>
    </source>
</evidence>
<dbReference type="PROSITE" id="PS50088">
    <property type="entry name" value="ANK_REPEAT"/>
    <property type="match status" value="5"/>
</dbReference>
<evidence type="ECO:0000256" key="3">
    <source>
        <dbReference type="ARBA" id="ARBA00012483"/>
    </source>
</evidence>
<feature type="repeat" description="ANK" evidence="11">
    <location>
        <begin position="225"/>
        <end position="257"/>
    </location>
</feature>
<evidence type="ECO:0000256" key="7">
    <source>
        <dbReference type="ARBA" id="ARBA00022771"/>
    </source>
</evidence>
<dbReference type="PRINTS" id="PR01415">
    <property type="entry name" value="ANKYRIN"/>
</dbReference>
<evidence type="ECO:0000256" key="13">
    <source>
        <dbReference type="SAM" id="MobiDB-lite"/>
    </source>
</evidence>
<evidence type="ECO:0000256" key="1">
    <source>
        <dbReference type="ARBA" id="ARBA00000900"/>
    </source>
</evidence>